<proteinExistence type="predicted"/>
<name>A0ABP0TTA5_9BRYO</name>
<keyword evidence="2" id="KW-1185">Reference proteome</keyword>
<dbReference type="EMBL" id="OZ019906">
    <property type="protein sequence ID" value="CAK9204092.1"/>
    <property type="molecule type" value="Genomic_DNA"/>
</dbReference>
<protein>
    <submittedName>
        <fullName evidence="1">Uncharacterized protein</fullName>
    </submittedName>
</protein>
<gene>
    <name evidence="1" type="ORF">CSSPTR1EN2_LOCUS7213</name>
</gene>
<accession>A0ABP0TTA5</accession>
<organism evidence="1 2">
    <name type="scientific">Sphagnum troendelagicum</name>
    <dbReference type="NCBI Taxonomy" id="128251"/>
    <lineage>
        <taxon>Eukaryota</taxon>
        <taxon>Viridiplantae</taxon>
        <taxon>Streptophyta</taxon>
        <taxon>Embryophyta</taxon>
        <taxon>Bryophyta</taxon>
        <taxon>Sphagnophytina</taxon>
        <taxon>Sphagnopsida</taxon>
        <taxon>Sphagnales</taxon>
        <taxon>Sphagnaceae</taxon>
        <taxon>Sphagnum</taxon>
    </lineage>
</organism>
<reference evidence="1" key="1">
    <citation type="submission" date="2024-02" db="EMBL/GenBank/DDBJ databases">
        <authorList>
            <consortium name="ELIXIR-Norway"/>
            <consortium name="Elixir Norway"/>
        </authorList>
    </citation>
    <scope>NUCLEOTIDE SEQUENCE</scope>
</reference>
<evidence type="ECO:0000313" key="2">
    <source>
        <dbReference type="Proteomes" id="UP001497512"/>
    </source>
</evidence>
<sequence length="187" mass="21041">MPEIGHSGETSQPAQEALRLGQVVRMSTMPEVGQSDVETSQPVRFYSFSRVHSSSFPRRMIKLQVWGLRLSEVCIMLDVMVTAGTKLQSVSEKKSVEVELFEASKDSEWIDAIEKKNCKLLLQVFRSERSLWVQTGLKGRRVLHVPVMQGCSELVRELHYDESDLVPCGKTGRLHLSFCGKMPGMGD</sequence>
<evidence type="ECO:0000313" key="1">
    <source>
        <dbReference type="EMBL" id="CAK9204092.1"/>
    </source>
</evidence>
<dbReference type="Proteomes" id="UP001497512">
    <property type="component" value="Chromosome 14"/>
</dbReference>